<name>A0A2R8AKX8_9RHOB</name>
<organism evidence="2 3">
    <name type="scientific">Aliiroseovarius pelagivivens</name>
    <dbReference type="NCBI Taxonomy" id="1639690"/>
    <lineage>
        <taxon>Bacteria</taxon>
        <taxon>Pseudomonadati</taxon>
        <taxon>Pseudomonadota</taxon>
        <taxon>Alphaproteobacteria</taxon>
        <taxon>Rhodobacterales</taxon>
        <taxon>Paracoccaceae</taxon>
        <taxon>Aliiroseovarius</taxon>
    </lineage>
</organism>
<evidence type="ECO:0000313" key="3">
    <source>
        <dbReference type="Proteomes" id="UP000244911"/>
    </source>
</evidence>
<keyword evidence="3" id="KW-1185">Reference proteome</keyword>
<dbReference type="GO" id="GO:0016747">
    <property type="term" value="F:acyltransferase activity, transferring groups other than amino-acyl groups"/>
    <property type="evidence" value="ECO:0007669"/>
    <property type="project" value="InterPro"/>
</dbReference>
<proteinExistence type="predicted"/>
<sequence>MLTIIEPETPGQLDAVRRLCWEYHAFLRALSSFDATLVDTIYPTEKYQNIVDNLEVEHAAPAGALRLAIKDGQPAGCGMYHGLSPDTAEIKRVYVSETARGTGAGYALMDALITQARQAGYARILMDTSKPLRSAQKLYQSMGFKLRAPYQPVPEIAEGHLLFFEMNL</sequence>
<reference evidence="2 3" key="1">
    <citation type="submission" date="2018-03" db="EMBL/GenBank/DDBJ databases">
        <authorList>
            <person name="Keele B.F."/>
        </authorList>
    </citation>
    <scope>NUCLEOTIDE SEQUENCE [LARGE SCALE GENOMIC DNA]</scope>
    <source>
        <strain evidence="2 3">CECT 8811</strain>
    </source>
</reference>
<evidence type="ECO:0000259" key="1">
    <source>
        <dbReference type="PROSITE" id="PS51186"/>
    </source>
</evidence>
<dbReference type="EMBL" id="OMOI01000001">
    <property type="protein sequence ID" value="SPF76705.1"/>
    <property type="molecule type" value="Genomic_DNA"/>
</dbReference>
<dbReference type="RefSeq" id="WP_108856682.1">
    <property type="nucleotide sequence ID" value="NZ_OMOI01000001.1"/>
</dbReference>
<dbReference type="InterPro" id="IPR016181">
    <property type="entry name" value="Acyl_CoA_acyltransferase"/>
</dbReference>
<dbReference type="PANTHER" id="PTHR43305">
    <property type="entry name" value="FAMILY N-ACETYLTRANSFERASE, PUTATIVE (AFU_ORTHOLOGUE AFUA_2G01380)-RELATED"/>
    <property type="match status" value="1"/>
</dbReference>
<dbReference type="Gene3D" id="3.40.630.30">
    <property type="match status" value="1"/>
</dbReference>
<dbReference type="InterPro" id="IPR052777">
    <property type="entry name" value="Acetyltransferase_Enz"/>
</dbReference>
<dbReference type="AlphaFoldDB" id="A0A2R8AKX8"/>
<protein>
    <recommendedName>
        <fullName evidence="1">N-acetyltransferase domain-containing protein</fullName>
    </recommendedName>
</protein>
<dbReference type="InterPro" id="IPR000182">
    <property type="entry name" value="GNAT_dom"/>
</dbReference>
<gene>
    <name evidence="2" type="ORF">ALP8811_01719</name>
</gene>
<dbReference type="Proteomes" id="UP000244911">
    <property type="component" value="Unassembled WGS sequence"/>
</dbReference>
<accession>A0A2R8AKX8</accession>
<feature type="domain" description="N-acetyltransferase" evidence="1">
    <location>
        <begin position="3"/>
        <end position="168"/>
    </location>
</feature>
<evidence type="ECO:0000313" key="2">
    <source>
        <dbReference type="EMBL" id="SPF76705.1"/>
    </source>
</evidence>
<dbReference type="OrthoDB" id="2436196at2"/>
<dbReference type="SUPFAM" id="SSF55729">
    <property type="entry name" value="Acyl-CoA N-acyltransferases (Nat)"/>
    <property type="match status" value="1"/>
</dbReference>
<dbReference type="CDD" id="cd04301">
    <property type="entry name" value="NAT_SF"/>
    <property type="match status" value="1"/>
</dbReference>
<dbReference type="Pfam" id="PF00583">
    <property type="entry name" value="Acetyltransf_1"/>
    <property type="match status" value="1"/>
</dbReference>
<dbReference type="PROSITE" id="PS51186">
    <property type="entry name" value="GNAT"/>
    <property type="match status" value="1"/>
</dbReference>
<dbReference type="PANTHER" id="PTHR43305:SF1">
    <property type="entry name" value="FAMILY N-ACETYLTRANSFERASE, PUTATIVE (AFU_ORTHOLOGUE AFUA_2G01380)-RELATED"/>
    <property type="match status" value="1"/>
</dbReference>